<organism evidence="4 5">
    <name type="scientific">Aristolochia fimbriata</name>
    <name type="common">White veined hardy Dutchman's pipe vine</name>
    <dbReference type="NCBI Taxonomy" id="158543"/>
    <lineage>
        <taxon>Eukaryota</taxon>
        <taxon>Viridiplantae</taxon>
        <taxon>Streptophyta</taxon>
        <taxon>Embryophyta</taxon>
        <taxon>Tracheophyta</taxon>
        <taxon>Spermatophyta</taxon>
        <taxon>Magnoliopsida</taxon>
        <taxon>Magnoliidae</taxon>
        <taxon>Piperales</taxon>
        <taxon>Aristolochiaceae</taxon>
        <taxon>Aristolochia</taxon>
    </lineage>
</organism>
<dbReference type="Pfam" id="PF13041">
    <property type="entry name" value="PPR_2"/>
    <property type="match status" value="2"/>
</dbReference>
<dbReference type="InterPro" id="IPR046849">
    <property type="entry name" value="E2_motif"/>
</dbReference>
<dbReference type="Gene3D" id="1.25.40.10">
    <property type="entry name" value="Tetratricopeptide repeat domain"/>
    <property type="match status" value="3"/>
</dbReference>
<evidence type="ECO:0000313" key="5">
    <source>
        <dbReference type="Proteomes" id="UP000825729"/>
    </source>
</evidence>
<feature type="repeat" description="PPR" evidence="2">
    <location>
        <begin position="120"/>
        <end position="154"/>
    </location>
</feature>
<dbReference type="PROSITE" id="PS51375">
    <property type="entry name" value="PPR"/>
    <property type="match status" value="5"/>
</dbReference>
<reference evidence="4 5" key="1">
    <citation type="submission" date="2021-07" db="EMBL/GenBank/DDBJ databases">
        <title>The Aristolochia fimbriata genome: insights into angiosperm evolution, floral development and chemical biosynthesis.</title>
        <authorList>
            <person name="Jiao Y."/>
        </authorList>
    </citation>
    <scope>NUCLEOTIDE SEQUENCE [LARGE SCALE GENOMIC DNA]</scope>
    <source>
        <strain evidence="4">IBCAS-2021</strain>
        <tissue evidence="4">Leaf</tissue>
    </source>
</reference>
<dbReference type="FunFam" id="1.25.40.10:FF:000231">
    <property type="entry name" value="Pentatricopeptide repeat-containing protein chloroplastic"/>
    <property type="match status" value="1"/>
</dbReference>
<keyword evidence="5" id="KW-1185">Reference proteome</keyword>
<dbReference type="Pfam" id="PF12854">
    <property type="entry name" value="PPR_1"/>
    <property type="match status" value="1"/>
</dbReference>
<dbReference type="Proteomes" id="UP000825729">
    <property type="component" value="Unassembled WGS sequence"/>
</dbReference>
<evidence type="ECO:0000259" key="3">
    <source>
        <dbReference type="Pfam" id="PF14432"/>
    </source>
</evidence>
<dbReference type="Pfam" id="PF20431">
    <property type="entry name" value="E_motif"/>
    <property type="match status" value="1"/>
</dbReference>
<dbReference type="GO" id="GO:0009451">
    <property type="term" value="P:RNA modification"/>
    <property type="evidence" value="ECO:0007669"/>
    <property type="project" value="InterPro"/>
</dbReference>
<dbReference type="EMBL" id="JAINDJ010000002">
    <property type="protein sequence ID" value="KAG9459069.1"/>
    <property type="molecule type" value="Genomic_DNA"/>
</dbReference>
<feature type="repeat" description="PPR" evidence="2">
    <location>
        <begin position="322"/>
        <end position="356"/>
    </location>
</feature>
<evidence type="ECO:0000256" key="2">
    <source>
        <dbReference type="PROSITE-ProRule" id="PRU00708"/>
    </source>
</evidence>
<feature type="domain" description="DYW" evidence="3">
    <location>
        <begin position="554"/>
        <end position="582"/>
    </location>
</feature>
<comment type="caution">
    <text evidence="4">The sequence shown here is derived from an EMBL/GenBank/DDBJ whole genome shotgun (WGS) entry which is preliminary data.</text>
</comment>
<dbReference type="InterPro" id="IPR011990">
    <property type="entry name" value="TPR-like_helical_dom_sf"/>
</dbReference>
<dbReference type="Pfam" id="PF01535">
    <property type="entry name" value="PPR"/>
    <property type="match status" value="2"/>
</dbReference>
<evidence type="ECO:0000256" key="1">
    <source>
        <dbReference type="ARBA" id="ARBA00022737"/>
    </source>
</evidence>
<gene>
    <name evidence="4" type="ORF">H6P81_003577</name>
</gene>
<sequence>MFPIIKFRCSNCSLRKYAFSFSSAVAALDSTPHQHQQQRIFVPGVSDQIDRFPGSLDPRLFVSDLKHCRNVSQIEQIHGRVAVFGMLQSLPVANKLLYMYARYKALDEAFAVFGAMGERDAVSWSVMVGGFAKAGDYDNCFRVFKVIVRLGLPLNSYTLPFVLRATRITSNLQMGRALHVLVCKSGLDSDRFVSAAIVDMYAKCGDAEDARKVFDGMPHRDLVSWTVMIDGYADCGAAHESMLLFDRMKEEGVVPDKVTLVTTAYACAKLGAMHKAEYVHGYVLERKFSLDVVLGTAIIDMYAKCGSVRSARQIFDTMEEKNVVTWSAMMSAYGIHGHGRKALELFPLMLQSGILPNRITFVSVLYACSHAGLVTEGKRWFNSMREDYSIQPDVKHYTCMVDLLGRAGRFGEALELMDTMAVEKDEGLWGALLGACRIHGNIALAEKAAECLLELQSSNPGYYVLLSNIYAKEGRWGDVARVRDLMTSRRLKKIPGWTWIEVNNRIYRFGVGDRIHPRSEDIYEKLRSLSVKLELGGYVPDTNFVLHDVDEEHKIEEREVIVRDANRFHHFKEGCCSCGDYW</sequence>
<dbReference type="Pfam" id="PF14432">
    <property type="entry name" value="DYW_deaminase"/>
    <property type="match status" value="1"/>
</dbReference>
<accession>A0AAV7FEV9</accession>
<dbReference type="PANTHER" id="PTHR47926:SF452">
    <property type="entry name" value="PENTATRICOPEPTIDE REPEAT-CONTAINING PROTEIN"/>
    <property type="match status" value="1"/>
</dbReference>
<name>A0AAV7FEV9_ARIFI</name>
<dbReference type="InterPro" id="IPR046960">
    <property type="entry name" value="PPR_At4g14850-like_plant"/>
</dbReference>
<feature type="repeat" description="PPR" evidence="2">
    <location>
        <begin position="221"/>
        <end position="255"/>
    </location>
</feature>
<dbReference type="InterPro" id="IPR046848">
    <property type="entry name" value="E_motif"/>
</dbReference>
<proteinExistence type="predicted"/>
<dbReference type="GO" id="GO:0003723">
    <property type="term" value="F:RNA binding"/>
    <property type="evidence" value="ECO:0007669"/>
    <property type="project" value="InterPro"/>
</dbReference>
<evidence type="ECO:0000313" key="4">
    <source>
        <dbReference type="EMBL" id="KAG9459069.1"/>
    </source>
</evidence>
<dbReference type="FunFam" id="1.25.40.10:FF:000344">
    <property type="entry name" value="Pentatricopeptide repeat-containing protein"/>
    <property type="match status" value="1"/>
</dbReference>
<dbReference type="InterPro" id="IPR002885">
    <property type="entry name" value="PPR_rpt"/>
</dbReference>
<dbReference type="GO" id="GO:0031425">
    <property type="term" value="P:chloroplast RNA processing"/>
    <property type="evidence" value="ECO:0007669"/>
    <property type="project" value="UniProtKB-ARBA"/>
</dbReference>
<dbReference type="NCBIfam" id="TIGR00756">
    <property type="entry name" value="PPR"/>
    <property type="match status" value="6"/>
</dbReference>
<dbReference type="GO" id="GO:0008270">
    <property type="term" value="F:zinc ion binding"/>
    <property type="evidence" value="ECO:0007669"/>
    <property type="project" value="InterPro"/>
</dbReference>
<feature type="repeat" description="PPR" evidence="2">
    <location>
        <begin position="393"/>
        <end position="423"/>
    </location>
</feature>
<keyword evidence="1" id="KW-0677">Repeat</keyword>
<dbReference type="PANTHER" id="PTHR47926">
    <property type="entry name" value="PENTATRICOPEPTIDE REPEAT-CONTAINING PROTEIN"/>
    <property type="match status" value="1"/>
</dbReference>
<protein>
    <recommendedName>
        <fullName evidence="3">DYW domain-containing protein</fullName>
    </recommendedName>
</protein>
<dbReference type="AlphaFoldDB" id="A0AAV7FEV9"/>
<dbReference type="Pfam" id="PF20430">
    <property type="entry name" value="Eplus_motif"/>
    <property type="match status" value="1"/>
</dbReference>
<dbReference type="InterPro" id="IPR032867">
    <property type="entry name" value="DYW_dom"/>
</dbReference>
<dbReference type="FunFam" id="1.25.40.10:FF:001050">
    <property type="entry name" value="Pentatricopeptide repeat-containing protein At2g33760"/>
    <property type="match status" value="1"/>
</dbReference>
<feature type="repeat" description="PPR" evidence="2">
    <location>
        <begin position="291"/>
        <end position="321"/>
    </location>
</feature>